<dbReference type="Pfam" id="PF00583">
    <property type="entry name" value="Acetyltransf_1"/>
    <property type="match status" value="1"/>
</dbReference>
<dbReference type="OrthoDB" id="47374at2759"/>
<dbReference type="GO" id="GO:0016747">
    <property type="term" value="F:acyltransferase activity, transferring groups other than amino-acyl groups"/>
    <property type="evidence" value="ECO:0007669"/>
    <property type="project" value="InterPro"/>
</dbReference>
<name>A0A6A6PI59_9PEZI</name>
<dbReference type="PANTHER" id="PTHR42919">
    <property type="entry name" value="N-ALPHA-ACETYLTRANSFERASE"/>
    <property type="match status" value="1"/>
</dbReference>
<organism evidence="5 6">
    <name type="scientific">Neohortaea acidophila</name>
    <dbReference type="NCBI Taxonomy" id="245834"/>
    <lineage>
        <taxon>Eukaryota</taxon>
        <taxon>Fungi</taxon>
        <taxon>Dikarya</taxon>
        <taxon>Ascomycota</taxon>
        <taxon>Pezizomycotina</taxon>
        <taxon>Dothideomycetes</taxon>
        <taxon>Dothideomycetidae</taxon>
        <taxon>Mycosphaerellales</taxon>
        <taxon>Teratosphaeriaceae</taxon>
        <taxon>Neohortaea</taxon>
    </lineage>
</organism>
<dbReference type="EMBL" id="MU001641">
    <property type="protein sequence ID" value="KAF2479411.1"/>
    <property type="molecule type" value="Genomic_DNA"/>
</dbReference>
<dbReference type="GO" id="GO:0007064">
    <property type="term" value="P:mitotic sister chromatid cohesion"/>
    <property type="evidence" value="ECO:0007669"/>
    <property type="project" value="TreeGrafter"/>
</dbReference>
<dbReference type="PROSITE" id="PS51186">
    <property type="entry name" value="GNAT"/>
    <property type="match status" value="1"/>
</dbReference>
<dbReference type="Gene3D" id="3.40.630.30">
    <property type="match status" value="1"/>
</dbReference>
<dbReference type="PANTHER" id="PTHR42919:SF8">
    <property type="entry name" value="N-ALPHA-ACETYLTRANSFERASE 50"/>
    <property type="match status" value="1"/>
</dbReference>
<evidence type="ECO:0000256" key="3">
    <source>
        <dbReference type="SAM" id="MobiDB-lite"/>
    </source>
</evidence>
<evidence type="ECO:0000313" key="6">
    <source>
        <dbReference type="Proteomes" id="UP000799767"/>
    </source>
</evidence>
<dbReference type="CDD" id="cd04301">
    <property type="entry name" value="NAT_SF"/>
    <property type="match status" value="1"/>
</dbReference>
<dbReference type="InterPro" id="IPR000182">
    <property type="entry name" value="GNAT_dom"/>
</dbReference>
<dbReference type="AlphaFoldDB" id="A0A6A6PI59"/>
<evidence type="ECO:0000256" key="2">
    <source>
        <dbReference type="ARBA" id="ARBA00023315"/>
    </source>
</evidence>
<feature type="region of interest" description="Disordered" evidence="3">
    <location>
        <begin position="28"/>
        <end position="49"/>
    </location>
</feature>
<reference evidence="5" key="1">
    <citation type="journal article" date="2020" name="Stud. Mycol.">
        <title>101 Dothideomycetes genomes: a test case for predicting lifestyles and emergence of pathogens.</title>
        <authorList>
            <person name="Haridas S."/>
            <person name="Albert R."/>
            <person name="Binder M."/>
            <person name="Bloem J."/>
            <person name="Labutti K."/>
            <person name="Salamov A."/>
            <person name="Andreopoulos B."/>
            <person name="Baker S."/>
            <person name="Barry K."/>
            <person name="Bills G."/>
            <person name="Bluhm B."/>
            <person name="Cannon C."/>
            <person name="Castanera R."/>
            <person name="Culley D."/>
            <person name="Daum C."/>
            <person name="Ezra D."/>
            <person name="Gonzalez J."/>
            <person name="Henrissat B."/>
            <person name="Kuo A."/>
            <person name="Liang C."/>
            <person name="Lipzen A."/>
            <person name="Lutzoni F."/>
            <person name="Magnuson J."/>
            <person name="Mondo S."/>
            <person name="Nolan M."/>
            <person name="Ohm R."/>
            <person name="Pangilinan J."/>
            <person name="Park H.-J."/>
            <person name="Ramirez L."/>
            <person name="Alfaro M."/>
            <person name="Sun H."/>
            <person name="Tritt A."/>
            <person name="Yoshinaga Y."/>
            <person name="Zwiers L.-H."/>
            <person name="Turgeon B."/>
            <person name="Goodwin S."/>
            <person name="Spatafora J."/>
            <person name="Crous P."/>
            <person name="Grigoriev I."/>
        </authorList>
    </citation>
    <scope>NUCLEOTIDE SEQUENCE</scope>
    <source>
        <strain evidence="5">CBS 113389</strain>
    </source>
</reference>
<protein>
    <submittedName>
        <fullName evidence="5">Acyl-CoA N-acyltransferase</fullName>
    </submittedName>
</protein>
<evidence type="ECO:0000256" key="1">
    <source>
        <dbReference type="ARBA" id="ARBA00022679"/>
    </source>
</evidence>
<dbReference type="InterPro" id="IPR051556">
    <property type="entry name" value="N-term/lysine_N-AcTrnsfr"/>
</dbReference>
<evidence type="ECO:0000259" key="4">
    <source>
        <dbReference type="PROSITE" id="PS51186"/>
    </source>
</evidence>
<dbReference type="SUPFAM" id="SSF55729">
    <property type="entry name" value="Acyl-CoA N-acyltransferases (Nat)"/>
    <property type="match status" value="1"/>
</dbReference>
<dbReference type="InterPro" id="IPR016181">
    <property type="entry name" value="Acyl_CoA_acyltransferase"/>
</dbReference>
<dbReference type="Proteomes" id="UP000799767">
    <property type="component" value="Unassembled WGS sequence"/>
</dbReference>
<keyword evidence="6" id="KW-1185">Reference proteome</keyword>
<dbReference type="RefSeq" id="XP_033585981.1">
    <property type="nucleotide sequence ID" value="XM_033734641.1"/>
</dbReference>
<keyword evidence="2 5" id="KW-0012">Acyltransferase</keyword>
<dbReference type="GO" id="GO:0031415">
    <property type="term" value="C:NatA complex"/>
    <property type="evidence" value="ECO:0007669"/>
    <property type="project" value="TreeGrafter"/>
</dbReference>
<proteinExistence type="predicted"/>
<keyword evidence="1 5" id="KW-0808">Transferase</keyword>
<sequence>MPQASILAWLSNKSTSVPEATCTKAESAHSNFTSAQPTRPLSSQQDSSHTNIFSATTATTSTPSQPFIGSARPLPANVELRTCTKTDIPHLKRLNSLLLPLPYPDSFYREITEDPTTSNLTLLAFWHDDPAKISTPEETKGRLVGAISCRILPRPSAPLFPNTPSTEVEKRMLYLSTLVVLSPFRQHGIATRMLDIVTRRAISAYGVASIGAHVWEANAEAREWYAKRGFVELRREEGYYRRLEPRGAAVVVERRVSVMDLVGD</sequence>
<accession>A0A6A6PI59</accession>
<dbReference type="GeneID" id="54475643"/>
<gene>
    <name evidence="5" type="ORF">BDY17DRAFT_303817</name>
</gene>
<feature type="domain" description="N-acetyltransferase" evidence="4">
    <location>
        <begin position="78"/>
        <end position="257"/>
    </location>
</feature>
<evidence type="ECO:0000313" key="5">
    <source>
        <dbReference type="EMBL" id="KAF2479411.1"/>
    </source>
</evidence>